<evidence type="ECO:0000313" key="6">
    <source>
        <dbReference type="Proteomes" id="UP001054889"/>
    </source>
</evidence>
<proteinExistence type="inferred from homology"/>
<evidence type="ECO:0000313" key="5">
    <source>
        <dbReference type="EMBL" id="GJN13004.1"/>
    </source>
</evidence>
<dbReference type="GO" id="GO:0004497">
    <property type="term" value="F:monooxygenase activity"/>
    <property type="evidence" value="ECO:0007669"/>
    <property type="project" value="InterPro"/>
</dbReference>
<comment type="similarity">
    <text evidence="1">Belongs to the cytochrome P450 family.</text>
</comment>
<evidence type="ECO:0000256" key="1">
    <source>
        <dbReference type="ARBA" id="ARBA00010617"/>
    </source>
</evidence>
<dbReference type="Pfam" id="PF00067">
    <property type="entry name" value="p450"/>
    <property type="match status" value="1"/>
</dbReference>
<dbReference type="SUPFAM" id="SSF48264">
    <property type="entry name" value="Cytochrome P450"/>
    <property type="match status" value="1"/>
</dbReference>
<organism evidence="5 6">
    <name type="scientific">Eleusine coracana subsp. coracana</name>
    <dbReference type="NCBI Taxonomy" id="191504"/>
    <lineage>
        <taxon>Eukaryota</taxon>
        <taxon>Viridiplantae</taxon>
        <taxon>Streptophyta</taxon>
        <taxon>Embryophyta</taxon>
        <taxon>Tracheophyta</taxon>
        <taxon>Spermatophyta</taxon>
        <taxon>Magnoliopsida</taxon>
        <taxon>Liliopsida</taxon>
        <taxon>Poales</taxon>
        <taxon>Poaceae</taxon>
        <taxon>PACMAD clade</taxon>
        <taxon>Chloridoideae</taxon>
        <taxon>Cynodonteae</taxon>
        <taxon>Eleusininae</taxon>
        <taxon>Eleusine</taxon>
    </lineage>
</organism>
<reference evidence="5" key="1">
    <citation type="journal article" date="2018" name="DNA Res.">
        <title>Multiple hybrid de novo genome assembly of finger millet, an orphan allotetraploid crop.</title>
        <authorList>
            <person name="Hatakeyama M."/>
            <person name="Aluri S."/>
            <person name="Balachadran M.T."/>
            <person name="Sivarajan S.R."/>
            <person name="Patrignani A."/>
            <person name="Gruter S."/>
            <person name="Poveda L."/>
            <person name="Shimizu-Inatsugi R."/>
            <person name="Baeten J."/>
            <person name="Francoijs K.J."/>
            <person name="Nataraja K.N."/>
            <person name="Reddy Y.A.N."/>
            <person name="Phadnis S."/>
            <person name="Ravikumar R.L."/>
            <person name="Schlapbach R."/>
            <person name="Sreeman S.M."/>
            <person name="Shimizu K.K."/>
        </authorList>
    </citation>
    <scope>NUCLEOTIDE SEQUENCE</scope>
</reference>
<feature type="region of interest" description="Disordered" evidence="4">
    <location>
        <begin position="1"/>
        <end position="52"/>
    </location>
</feature>
<dbReference type="GO" id="GO:0005506">
    <property type="term" value="F:iron ion binding"/>
    <property type="evidence" value="ECO:0007669"/>
    <property type="project" value="InterPro"/>
</dbReference>
<feature type="compositionally biased region" description="Low complexity" evidence="4">
    <location>
        <begin position="23"/>
        <end position="36"/>
    </location>
</feature>
<dbReference type="GO" id="GO:0020037">
    <property type="term" value="F:heme binding"/>
    <property type="evidence" value="ECO:0007669"/>
    <property type="project" value="InterPro"/>
</dbReference>
<dbReference type="InterPro" id="IPR001128">
    <property type="entry name" value="Cyt_P450"/>
</dbReference>
<dbReference type="Proteomes" id="UP001054889">
    <property type="component" value="Unassembled WGS sequence"/>
</dbReference>
<sequence length="278" mass="30437">MSGCGGWGRARAPRGQVERRWSGQRAQRLGRGAAAGHGERREMAAARTSTRERGQACATAAHERGLAQYAARRPAGASAGGKGQLGIAAVMSFSSREGEGRKTRTTQTSTDVRAPPGPPKQLPVLGDLLQIGNQPHRYFQAMAQRYGPVVQVQLGRVQTVVVSSPEMAKEVLRTNDAQCCPRMLSYGFLDVAFSPYSDYWREMRKLFSLELLRMRCHQSFAYVRAAEVHRLVDSIANSPLATPIDLSEKLYALNDGIIGTVAFGKMYGSAQFQRSSFQ</sequence>
<dbReference type="InterPro" id="IPR036396">
    <property type="entry name" value="Cyt_P450_sf"/>
</dbReference>
<evidence type="ECO:0000256" key="3">
    <source>
        <dbReference type="ARBA" id="ARBA00023004"/>
    </source>
</evidence>
<dbReference type="EMBL" id="BQKI01000029">
    <property type="protein sequence ID" value="GJN13004.1"/>
    <property type="molecule type" value="Genomic_DNA"/>
</dbReference>
<reference evidence="5" key="2">
    <citation type="submission" date="2021-12" db="EMBL/GenBank/DDBJ databases">
        <title>Resequencing data analysis of finger millet.</title>
        <authorList>
            <person name="Hatakeyama M."/>
            <person name="Aluri S."/>
            <person name="Balachadran M.T."/>
            <person name="Sivarajan S.R."/>
            <person name="Poveda L."/>
            <person name="Shimizu-Inatsugi R."/>
            <person name="Schlapbach R."/>
            <person name="Sreeman S.M."/>
            <person name="Shimizu K.K."/>
        </authorList>
    </citation>
    <scope>NUCLEOTIDE SEQUENCE</scope>
</reference>
<keyword evidence="2" id="KW-0479">Metal-binding</keyword>
<dbReference type="Gene3D" id="1.10.630.10">
    <property type="entry name" value="Cytochrome P450"/>
    <property type="match status" value="1"/>
</dbReference>
<dbReference type="PANTHER" id="PTHR47955:SF11">
    <property type="entry name" value="4-HYDROXYPHENYLACETALDEHYDE OXIME MONOOXYGENASE"/>
    <property type="match status" value="1"/>
</dbReference>
<gene>
    <name evidence="5" type="primary">ga31337</name>
    <name evidence="5" type="ORF">PR202_ga31337</name>
</gene>
<name>A0AAV5DPP9_ELECO</name>
<accession>A0AAV5DPP9</accession>
<dbReference type="GO" id="GO:0016705">
    <property type="term" value="F:oxidoreductase activity, acting on paired donors, with incorporation or reduction of molecular oxygen"/>
    <property type="evidence" value="ECO:0007669"/>
    <property type="project" value="InterPro"/>
</dbReference>
<evidence type="ECO:0000256" key="4">
    <source>
        <dbReference type="SAM" id="MobiDB-lite"/>
    </source>
</evidence>
<keyword evidence="6" id="KW-1185">Reference proteome</keyword>
<dbReference type="AlphaFoldDB" id="A0AAV5DPP9"/>
<feature type="compositionally biased region" description="Basic and acidic residues" evidence="4">
    <location>
        <begin position="37"/>
        <end position="52"/>
    </location>
</feature>
<comment type="caution">
    <text evidence="5">The sequence shown here is derived from an EMBL/GenBank/DDBJ whole genome shotgun (WGS) entry which is preliminary data.</text>
</comment>
<protein>
    <submittedName>
        <fullName evidence="5">Uncharacterized protein</fullName>
    </submittedName>
</protein>
<evidence type="ECO:0000256" key="2">
    <source>
        <dbReference type="ARBA" id="ARBA00022723"/>
    </source>
</evidence>
<keyword evidence="3" id="KW-0408">Iron</keyword>
<feature type="region of interest" description="Disordered" evidence="4">
    <location>
        <begin position="93"/>
        <end position="120"/>
    </location>
</feature>
<dbReference type="PANTHER" id="PTHR47955">
    <property type="entry name" value="CYTOCHROME P450 FAMILY 71 PROTEIN"/>
    <property type="match status" value="1"/>
</dbReference>